<dbReference type="Gene3D" id="3.40.190.10">
    <property type="entry name" value="Periplasmic binding protein-like II"/>
    <property type="match status" value="2"/>
</dbReference>
<dbReference type="STRING" id="479433.Caci_2680"/>
<dbReference type="OrthoDB" id="9795467at2"/>
<dbReference type="PANTHER" id="PTHR43649:SF12">
    <property type="entry name" value="DIACETYLCHITOBIOSE BINDING PROTEIN DASA"/>
    <property type="match status" value="1"/>
</dbReference>
<organism evidence="2 3">
    <name type="scientific">Catenulispora acidiphila (strain DSM 44928 / JCM 14897 / NBRC 102108 / NRRL B-24433 / ID139908)</name>
    <dbReference type="NCBI Taxonomy" id="479433"/>
    <lineage>
        <taxon>Bacteria</taxon>
        <taxon>Bacillati</taxon>
        <taxon>Actinomycetota</taxon>
        <taxon>Actinomycetes</taxon>
        <taxon>Catenulisporales</taxon>
        <taxon>Catenulisporaceae</taxon>
        <taxon>Catenulispora</taxon>
    </lineage>
</organism>
<dbReference type="KEGG" id="cai:Caci_2680"/>
<protein>
    <submittedName>
        <fullName evidence="2">Extracellular solute-binding protein family 1</fullName>
    </submittedName>
</protein>
<dbReference type="InterPro" id="IPR006059">
    <property type="entry name" value="SBP"/>
</dbReference>
<proteinExistence type="predicted"/>
<dbReference type="InParanoid" id="C7PZD9"/>
<feature type="chain" id="PRO_5038563766" evidence="1">
    <location>
        <begin position="38"/>
        <end position="458"/>
    </location>
</feature>
<dbReference type="Pfam" id="PF01547">
    <property type="entry name" value="SBP_bac_1"/>
    <property type="match status" value="1"/>
</dbReference>
<reference evidence="2 3" key="1">
    <citation type="journal article" date="2009" name="Stand. Genomic Sci.">
        <title>Complete genome sequence of Catenulispora acidiphila type strain (ID 139908).</title>
        <authorList>
            <person name="Copeland A."/>
            <person name="Lapidus A."/>
            <person name="Glavina Del Rio T."/>
            <person name="Nolan M."/>
            <person name="Lucas S."/>
            <person name="Chen F."/>
            <person name="Tice H."/>
            <person name="Cheng J.F."/>
            <person name="Bruce D."/>
            <person name="Goodwin L."/>
            <person name="Pitluck S."/>
            <person name="Mikhailova N."/>
            <person name="Pati A."/>
            <person name="Ivanova N."/>
            <person name="Mavromatis K."/>
            <person name="Chen A."/>
            <person name="Palaniappan K."/>
            <person name="Chain P."/>
            <person name="Land M."/>
            <person name="Hauser L."/>
            <person name="Chang Y.J."/>
            <person name="Jeffries C.D."/>
            <person name="Chertkov O."/>
            <person name="Brettin T."/>
            <person name="Detter J.C."/>
            <person name="Han C."/>
            <person name="Ali Z."/>
            <person name="Tindall B.J."/>
            <person name="Goker M."/>
            <person name="Bristow J."/>
            <person name="Eisen J.A."/>
            <person name="Markowitz V."/>
            <person name="Hugenholtz P."/>
            <person name="Kyrpides N.C."/>
            <person name="Klenk H.P."/>
        </authorList>
    </citation>
    <scope>NUCLEOTIDE SEQUENCE [LARGE SCALE GENOMIC DNA]</scope>
    <source>
        <strain evidence="3">DSM 44928 / JCM 14897 / NBRC 102108 / NRRL B-24433 / ID139908</strain>
    </source>
</reference>
<dbReference type="HOGENOM" id="CLU_031285_10_1_11"/>
<dbReference type="AlphaFoldDB" id="C7PZD9"/>
<sequence length="458" mass="47621" precursor="true">MNASQRTHRYTRKREYTRKYRSAFVAVAAAVALLAAACGSGSSKSDAGSSGSVSGQTITYWASDQGSSIADDVKVLTPELNAFTAQTGVKVKLEVIGWADLLNRVLAATTSGQGPDVLNIGNTWSASLQASGAFLPITPAIMSQIGDTGRFLPGALAATGAAGKDPVGVPIYSTAYGLYYNKAEFAAAGITKPPATWEDLVADGKLLTTGSQWGLTLEAASPTENSHHAFVFDEQQGGNWFDSSNNPNFVTPQNTAAIEDFVNLMGSDKIVNPSDAANSNGTEALQEFAAGKAAMLMWQPAGANLQKYGMQPSAYGVVPVPFPATTPSGGRHVDSIVGGINLSVFANTKHKAASLAFLKFMTSASTETALNKAYGSLPSVTDAYTDPAFQTADDKVFQSVLASSAGSMPEIAKESEFQTVIGAALKHLFADAAGGKQITDSLVNAELTTAQQTMQASG</sequence>
<keyword evidence="1" id="KW-0732">Signal</keyword>
<dbReference type="SUPFAM" id="SSF53850">
    <property type="entry name" value="Periplasmic binding protein-like II"/>
    <property type="match status" value="1"/>
</dbReference>
<dbReference type="InterPro" id="IPR050490">
    <property type="entry name" value="Bact_solute-bd_prot1"/>
</dbReference>
<name>C7PZD9_CATAD</name>
<dbReference type="CDD" id="cd13585">
    <property type="entry name" value="PBP2_TMBP_like"/>
    <property type="match status" value="1"/>
</dbReference>
<accession>C7PZD9</accession>
<evidence type="ECO:0000313" key="3">
    <source>
        <dbReference type="Proteomes" id="UP000000851"/>
    </source>
</evidence>
<dbReference type="RefSeq" id="WP_012786889.1">
    <property type="nucleotide sequence ID" value="NC_013131.1"/>
</dbReference>
<dbReference type="EMBL" id="CP001700">
    <property type="protein sequence ID" value="ACU71596.1"/>
    <property type="molecule type" value="Genomic_DNA"/>
</dbReference>
<gene>
    <name evidence="2" type="ordered locus">Caci_2680</name>
</gene>
<keyword evidence="3" id="KW-1185">Reference proteome</keyword>
<dbReference type="PANTHER" id="PTHR43649">
    <property type="entry name" value="ARABINOSE-BINDING PROTEIN-RELATED"/>
    <property type="match status" value="1"/>
</dbReference>
<dbReference type="Proteomes" id="UP000000851">
    <property type="component" value="Chromosome"/>
</dbReference>
<evidence type="ECO:0000256" key="1">
    <source>
        <dbReference type="SAM" id="SignalP"/>
    </source>
</evidence>
<dbReference type="eggNOG" id="COG1653">
    <property type="taxonomic scope" value="Bacteria"/>
</dbReference>
<evidence type="ECO:0000313" key="2">
    <source>
        <dbReference type="EMBL" id="ACU71596.1"/>
    </source>
</evidence>
<feature type="signal peptide" evidence="1">
    <location>
        <begin position="1"/>
        <end position="37"/>
    </location>
</feature>